<protein>
    <submittedName>
        <fullName evidence="1">ABC transporter substrate-binding protein</fullName>
    </submittedName>
</protein>
<dbReference type="SUPFAM" id="SSF53850">
    <property type="entry name" value="Periplasmic binding protein-like II"/>
    <property type="match status" value="1"/>
</dbReference>
<sequence length="351" mass="39587">MFIIEKRVLSYALYFLREGDQMKKLWLLLPLLLLLSACGTAKETSSKQEIKDLKKVTLVLDYVPNTNHTGIYLAKEKGYYKEAGLNVQIIEPGDNSTSIGLVGADKAQFGVSYQEDVTYAHADGQNIPVKAIATVIKHNTSGFATLSDSNIHSPKDFEGKTYAGWQSPSEEAVLKAVMEKDGGDFSKLTMVGSNGEGPESLGKSSDIQWYFEGWDMIKAKEAGIELNYIPLKELDERLDYYTPVIITNDQLIKSDPELVQSFMDATKKGYQEAIKDPNDSAKLLQKYAKENDRTFLEESQAFLSKNYTDDPENWGLMEEKVWRNYTAFMQENGLIKQDVPSQELFTNQFIK</sequence>
<dbReference type="Pfam" id="PF09084">
    <property type="entry name" value="NMT1"/>
    <property type="match status" value="1"/>
</dbReference>
<dbReference type="PANTHER" id="PTHR31528:SF3">
    <property type="entry name" value="THIAMINE BIOSYNTHESIS PROTEIN HI_0357-RELATED"/>
    <property type="match status" value="1"/>
</dbReference>
<dbReference type="PANTHER" id="PTHR31528">
    <property type="entry name" value="4-AMINO-5-HYDROXYMETHYL-2-METHYLPYRIMIDINE PHOSPHATE SYNTHASE THI11-RELATED"/>
    <property type="match status" value="1"/>
</dbReference>
<dbReference type="InterPro" id="IPR015168">
    <property type="entry name" value="SsuA/THI5"/>
</dbReference>
<evidence type="ECO:0000313" key="2">
    <source>
        <dbReference type="Proteomes" id="UP000191171"/>
    </source>
</evidence>
<dbReference type="GO" id="GO:0009228">
    <property type="term" value="P:thiamine biosynthetic process"/>
    <property type="evidence" value="ECO:0007669"/>
    <property type="project" value="InterPro"/>
</dbReference>
<proteinExistence type="predicted"/>
<comment type="caution">
    <text evidence="1">The sequence shown here is derived from an EMBL/GenBank/DDBJ whole genome shotgun (WGS) entry which is preliminary data.</text>
</comment>
<dbReference type="AlphaFoldDB" id="A0A1S8J0V0"/>
<reference evidence="1 2" key="1">
    <citation type="submission" date="2017-02" db="EMBL/GenBank/DDBJ databases">
        <title>Clonality and virulence of isolates of VRE in Hematopoietic Stem Cell Transplanted (HSCT) patients.</title>
        <authorList>
            <person name="Marchi A.P."/>
            <person name="Martins R.C."/>
            <person name="Marie S.K."/>
            <person name="Levin A.S."/>
            <person name="Costa S.F."/>
        </authorList>
    </citation>
    <scope>NUCLEOTIDE SEQUENCE [LARGE SCALE GENOMIC DNA]</scope>
    <source>
        <strain evidence="1 2">LIM1759</strain>
    </source>
</reference>
<dbReference type="InterPro" id="IPR027939">
    <property type="entry name" value="NMT1/THI5"/>
</dbReference>
<dbReference type="EMBL" id="MVGJ01000043">
    <property type="protein sequence ID" value="OOL82506.1"/>
    <property type="molecule type" value="Genomic_DNA"/>
</dbReference>
<dbReference type="Proteomes" id="UP000191171">
    <property type="component" value="Unassembled WGS sequence"/>
</dbReference>
<evidence type="ECO:0000313" key="1">
    <source>
        <dbReference type="EMBL" id="OOL82506.1"/>
    </source>
</evidence>
<organism evidence="1 2">
    <name type="scientific">Enterococcus faecium</name>
    <name type="common">Streptococcus faecium</name>
    <dbReference type="NCBI Taxonomy" id="1352"/>
    <lineage>
        <taxon>Bacteria</taxon>
        <taxon>Bacillati</taxon>
        <taxon>Bacillota</taxon>
        <taxon>Bacilli</taxon>
        <taxon>Lactobacillales</taxon>
        <taxon>Enterococcaceae</taxon>
        <taxon>Enterococcus</taxon>
    </lineage>
</organism>
<accession>A0A1S8J0V0</accession>
<gene>
    <name evidence="1" type="ORF">B1P95_08875</name>
</gene>
<dbReference type="Gene3D" id="3.40.190.10">
    <property type="entry name" value="Periplasmic binding protein-like II"/>
    <property type="match status" value="2"/>
</dbReference>
<name>A0A1S8J0V0_ENTFC</name>